<dbReference type="Proteomes" id="UP001341840">
    <property type="component" value="Unassembled WGS sequence"/>
</dbReference>
<protein>
    <recommendedName>
        <fullName evidence="2">Aminotransferase-like plant mobile domain-containing protein</fullName>
    </recommendedName>
</protein>
<dbReference type="PANTHER" id="PTHR46033:SF8">
    <property type="entry name" value="PROTEIN MAINTENANCE OF MERISTEMS-LIKE"/>
    <property type="match status" value="1"/>
</dbReference>
<feature type="compositionally biased region" description="Polar residues" evidence="1">
    <location>
        <begin position="312"/>
        <end position="327"/>
    </location>
</feature>
<feature type="non-terminal residue" evidence="3">
    <location>
        <position position="403"/>
    </location>
</feature>
<dbReference type="Pfam" id="PF10536">
    <property type="entry name" value="PMD"/>
    <property type="match status" value="1"/>
</dbReference>
<reference evidence="3 4" key="1">
    <citation type="journal article" date="2023" name="Plants (Basel)">
        <title>Bridging the Gap: Combining Genomics and Transcriptomics Approaches to Understand Stylosanthes scabra, an Orphan Legume from the Brazilian Caatinga.</title>
        <authorList>
            <person name="Ferreira-Neto J.R.C."/>
            <person name="da Silva M.D."/>
            <person name="Binneck E."/>
            <person name="de Melo N.F."/>
            <person name="da Silva R.H."/>
            <person name="de Melo A.L.T.M."/>
            <person name="Pandolfi V."/>
            <person name="Bustamante F.O."/>
            <person name="Brasileiro-Vidal A.C."/>
            <person name="Benko-Iseppon A.M."/>
        </authorList>
    </citation>
    <scope>NUCLEOTIDE SEQUENCE [LARGE SCALE GENOMIC DNA]</scope>
    <source>
        <tissue evidence="3">Leaves</tissue>
    </source>
</reference>
<sequence>MTLLLSWAYHRIPACRPDGFEQRHFPLAERWIGYEPPRDREETKLRGWRRTLNRLGITDVVWTPYADPLLQPLIPPWLAQSIGTWHVVCPLLCFPIVEWHQVDRVVRQFGSRQHIPSQPLNIDEMHVHDGRWGRGEWYPEFLQGWYEMWRGRAVHRLPLDLHPDLRLSQSYLEWYIQWANLVLVGQGDEQDQLVQHVPLGLPVYDLPAPQLHQPEDGHLPEVRPRGGRQIRVRNRRGGRAGRGGGQGPEQEPAQEPPVQDPPVQEPPEPPVQQPPVQDPPTHPSEAGPSHGSPTDWYQSFIGDPHPGPLAQAGSSAQAVACTPSSFQAPRRIDNTTSSESASHGDLRGSMRPYMSDTSSDAPGDDPPQGRGRRVRRPPACGTGGCLEARLLGEAGAVVARASS</sequence>
<proteinExistence type="predicted"/>
<keyword evidence="4" id="KW-1185">Reference proteome</keyword>
<accession>A0ABU6XZP5</accession>
<name>A0ABU6XZP5_9FABA</name>
<evidence type="ECO:0000313" key="4">
    <source>
        <dbReference type="Proteomes" id="UP001341840"/>
    </source>
</evidence>
<dbReference type="EMBL" id="JASCZI010215830">
    <property type="protein sequence ID" value="MED6202574.1"/>
    <property type="molecule type" value="Genomic_DNA"/>
</dbReference>
<feature type="compositionally biased region" description="Basic residues" evidence="1">
    <location>
        <begin position="225"/>
        <end position="239"/>
    </location>
</feature>
<feature type="domain" description="Aminotransferase-like plant mobile" evidence="2">
    <location>
        <begin position="2"/>
        <end position="175"/>
    </location>
</feature>
<dbReference type="InterPro" id="IPR044824">
    <property type="entry name" value="MAIN-like"/>
</dbReference>
<comment type="caution">
    <text evidence="3">The sequence shown here is derived from an EMBL/GenBank/DDBJ whole genome shotgun (WGS) entry which is preliminary data.</text>
</comment>
<evidence type="ECO:0000313" key="3">
    <source>
        <dbReference type="EMBL" id="MED6202574.1"/>
    </source>
</evidence>
<evidence type="ECO:0000256" key="1">
    <source>
        <dbReference type="SAM" id="MobiDB-lite"/>
    </source>
</evidence>
<feature type="region of interest" description="Disordered" evidence="1">
    <location>
        <begin position="208"/>
        <end position="385"/>
    </location>
</feature>
<organism evidence="3 4">
    <name type="scientific">Stylosanthes scabra</name>
    <dbReference type="NCBI Taxonomy" id="79078"/>
    <lineage>
        <taxon>Eukaryota</taxon>
        <taxon>Viridiplantae</taxon>
        <taxon>Streptophyta</taxon>
        <taxon>Embryophyta</taxon>
        <taxon>Tracheophyta</taxon>
        <taxon>Spermatophyta</taxon>
        <taxon>Magnoliopsida</taxon>
        <taxon>eudicotyledons</taxon>
        <taxon>Gunneridae</taxon>
        <taxon>Pentapetalae</taxon>
        <taxon>rosids</taxon>
        <taxon>fabids</taxon>
        <taxon>Fabales</taxon>
        <taxon>Fabaceae</taxon>
        <taxon>Papilionoideae</taxon>
        <taxon>50 kb inversion clade</taxon>
        <taxon>dalbergioids sensu lato</taxon>
        <taxon>Dalbergieae</taxon>
        <taxon>Pterocarpus clade</taxon>
        <taxon>Stylosanthes</taxon>
    </lineage>
</organism>
<dbReference type="InterPro" id="IPR019557">
    <property type="entry name" value="AminoTfrase-like_pln_mobile"/>
</dbReference>
<dbReference type="PANTHER" id="PTHR46033">
    <property type="entry name" value="PROTEIN MAIN-LIKE 2"/>
    <property type="match status" value="1"/>
</dbReference>
<gene>
    <name evidence="3" type="ORF">PIB30_106929</name>
</gene>
<feature type="compositionally biased region" description="Basic and acidic residues" evidence="1">
    <location>
        <begin position="213"/>
        <end position="224"/>
    </location>
</feature>
<feature type="compositionally biased region" description="Pro residues" evidence="1">
    <location>
        <begin position="254"/>
        <end position="282"/>
    </location>
</feature>
<evidence type="ECO:0000259" key="2">
    <source>
        <dbReference type="Pfam" id="PF10536"/>
    </source>
</evidence>